<proteinExistence type="predicted"/>
<evidence type="ECO:0000259" key="3">
    <source>
        <dbReference type="PROSITE" id="PS50887"/>
    </source>
</evidence>
<dbReference type="CDD" id="cd01948">
    <property type="entry name" value="EAL"/>
    <property type="match status" value="1"/>
</dbReference>
<dbReference type="Pfam" id="PF05228">
    <property type="entry name" value="CHASE4"/>
    <property type="match status" value="1"/>
</dbReference>
<feature type="domain" description="EAL" evidence="2">
    <location>
        <begin position="476"/>
        <end position="725"/>
    </location>
</feature>
<feature type="domain" description="GGDEF" evidence="3">
    <location>
        <begin position="334"/>
        <end position="467"/>
    </location>
</feature>
<dbReference type="InterPro" id="IPR035919">
    <property type="entry name" value="EAL_sf"/>
</dbReference>
<dbReference type="Proteomes" id="UP001597322">
    <property type="component" value="Unassembled WGS sequence"/>
</dbReference>
<dbReference type="Pfam" id="PF00563">
    <property type="entry name" value="EAL"/>
    <property type="match status" value="1"/>
</dbReference>
<dbReference type="EMBL" id="JBHUEQ010000026">
    <property type="protein sequence ID" value="MFD1746870.1"/>
    <property type="molecule type" value="Genomic_DNA"/>
</dbReference>
<evidence type="ECO:0000313" key="4">
    <source>
        <dbReference type="EMBL" id="MFD1746870.1"/>
    </source>
</evidence>
<keyword evidence="1" id="KW-0472">Membrane</keyword>
<dbReference type="PANTHER" id="PTHR44757:SF2">
    <property type="entry name" value="BIOFILM ARCHITECTURE MAINTENANCE PROTEIN MBAA"/>
    <property type="match status" value="1"/>
</dbReference>
<comment type="caution">
    <text evidence="4">The sequence shown here is derived from an EMBL/GenBank/DDBJ whole genome shotgun (WGS) entry which is preliminary data.</text>
</comment>
<dbReference type="PANTHER" id="PTHR44757">
    <property type="entry name" value="DIGUANYLATE CYCLASE DGCP"/>
    <property type="match status" value="1"/>
</dbReference>
<dbReference type="PROSITE" id="PS50887">
    <property type="entry name" value="GGDEF"/>
    <property type="match status" value="1"/>
</dbReference>
<organism evidence="4 5">
    <name type="scientific">Rhizobium helianthi</name>
    <dbReference type="NCBI Taxonomy" id="1132695"/>
    <lineage>
        <taxon>Bacteria</taxon>
        <taxon>Pseudomonadati</taxon>
        <taxon>Pseudomonadota</taxon>
        <taxon>Alphaproteobacteria</taxon>
        <taxon>Hyphomicrobiales</taxon>
        <taxon>Rhizobiaceae</taxon>
        <taxon>Rhizobium/Agrobacterium group</taxon>
        <taxon>Rhizobium</taxon>
    </lineage>
</organism>
<dbReference type="Gene3D" id="3.20.20.450">
    <property type="entry name" value="EAL domain"/>
    <property type="match status" value="1"/>
</dbReference>
<feature type="transmembrane region" description="Helical" evidence="1">
    <location>
        <begin position="21"/>
        <end position="43"/>
    </location>
</feature>
<dbReference type="SMART" id="SM00052">
    <property type="entry name" value="EAL"/>
    <property type="match status" value="1"/>
</dbReference>
<keyword evidence="1" id="KW-0812">Transmembrane</keyword>
<dbReference type="PROSITE" id="PS50883">
    <property type="entry name" value="EAL"/>
    <property type="match status" value="1"/>
</dbReference>
<dbReference type="InterPro" id="IPR043128">
    <property type="entry name" value="Rev_trsase/Diguanyl_cyclase"/>
</dbReference>
<dbReference type="Pfam" id="PF00990">
    <property type="entry name" value="GGDEF"/>
    <property type="match status" value="1"/>
</dbReference>
<dbReference type="InterPro" id="IPR000160">
    <property type="entry name" value="GGDEF_dom"/>
</dbReference>
<evidence type="ECO:0000259" key="2">
    <source>
        <dbReference type="PROSITE" id="PS50883"/>
    </source>
</evidence>
<evidence type="ECO:0000256" key="1">
    <source>
        <dbReference type="SAM" id="Phobius"/>
    </source>
</evidence>
<keyword evidence="5" id="KW-1185">Reference proteome</keyword>
<dbReference type="InterPro" id="IPR001633">
    <property type="entry name" value="EAL_dom"/>
</dbReference>
<dbReference type="InterPro" id="IPR052155">
    <property type="entry name" value="Biofilm_reg_signaling"/>
</dbReference>
<dbReference type="RefSeq" id="WP_377403185.1">
    <property type="nucleotide sequence ID" value="NZ_JBHUEQ010000026.1"/>
</dbReference>
<gene>
    <name evidence="4" type="ORF">ACFSE1_15445</name>
</gene>
<reference evidence="5" key="1">
    <citation type="journal article" date="2019" name="Int. J. Syst. Evol. Microbiol.">
        <title>The Global Catalogue of Microorganisms (GCM) 10K type strain sequencing project: providing services to taxonomists for standard genome sequencing and annotation.</title>
        <authorList>
            <consortium name="The Broad Institute Genomics Platform"/>
            <consortium name="The Broad Institute Genome Sequencing Center for Infectious Disease"/>
            <person name="Wu L."/>
            <person name="Ma J."/>
        </authorList>
    </citation>
    <scope>NUCLEOTIDE SEQUENCE [LARGE SCALE GENOMIC DNA]</scope>
    <source>
        <strain evidence="5">CG52</strain>
    </source>
</reference>
<protein>
    <submittedName>
        <fullName evidence="4">Bifunctional diguanylate cyclase/phosphodiesterase</fullName>
    </submittedName>
</protein>
<dbReference type="Gene3D" id="3.30.70.270">
    <property type="match status" value="1"/>
</dbReference>
<dbReference type="SMART" id="SM00267">
    <property type="entry name" value="GGDEF"/>
    <property type="match status" value="1"/>
</dbReference>
<dbReference type="SUPFAM" id="SSF141868">
    <property type="entry name" value="EAL domain-like"/>
    <property type="match status" value="1"/>
</dbReference>
<keyword evidence="1" id="KW-1133">Transmembrane helix</keyword>
<dbReference type="NCBIfam" id="TIGR00254">
    <property type="entry name" value="GGDEF"/>
    <property type="match status" value="1"/>
</dbReference>
<dbReference type="InterPro" id="IPR029787">
    <property type="entry name" value="Nucleotide_cyclase"/>
</dbReference>
<dbReference type="CDD" id="cd01949">
    <property type="entry name" value="GGDEF"/>
    <property type="match status" value="1"/>
</dbReference>
<evidence type="ECO:0000313" key="5">
    <source>
        <dbReference type="Proteomes" id="UP001597322"/>
    </source>
</evidence>
<accession>A0ABW4M5Y0</accession>
<dbReference type="InterPro" id="IPR007892">
    <property type="entry name" value="CHASE4"/>
</dbReference>
<dbReference type="SUPFAM" id="SSF55073">
    <property type="entry name" value="Nucleotide cyclase"/>
    <property type="match status" value="1"/>
</dbReference>
<sequence length="734" mass="80316">MRFVSTKFGQSATKVDRRSAVRSLLLIFAAVMICVSAMVFSALDRVGHYANQLDEDRSREAVTGAMRTFRDQLEATLHDYAAWDDAAHNAYDSKGHGWLVRNFGEMSFNSELFDVAMILDQQGKAIVAYSEGRDLSQATAQFLTPDVISLFEQVRGMDDTAMPEATGFVATDKGVAAVGVALIRKKSGERVVPFGDSRYVVFLRHLTEETVARVSRSYVLPGLTLTPGSTSGEHSVLLSSPGGQPIASLSWVARSPGDASLAQVRPLIWCAVLMIGIYMVLLFVTGNQILKRVSSDEAAAVQLSLTDRLSGLPNRAGLFVGLQDLVAQAQEEGKDVALLYLDLDGFKEVNDAYGHATGDRLIRSVSAGLRVLTRENAVLARLGGDEFAIAFAGFDVQKDAAQLSDRVLEFLDEPLTIGERVAVIGCSIGLAVSKKGLVPGEELIRRADVAMYRSKEDGRGRWTFYDASMDDEREERNLLELDLRAAIDREEIGVVYQPIVRASDYRICAVEALARWTRPGHGPVSPEVFIPIAESTGLIDLLGLCVLRSACFALRQWPDLTISVNVSPGQFRDPAFVGRVGDILKEAEIEPSRLTLEMTETYFIQNPARARQTLDMLREMGIKVALDDFGAGFSSVGYLRQFGFDRIKIDRALVEGVADRPRDAELLHATVALARSLDMPVTAEGVETQAQAEALKQAGCQLLQGYLFGKPSGQEQITQMTVSLDDKPRLYATK</sequence>
<name>A0ABW4M5Y0_9HYPH</name>